<comment type="catalytic activity">
    <reaction evidence="14">
        <text>a 6-(alpha-D-glucosaminyl)-1-(1,2-diacyl-sn-glycero-3-phospho)-1D-myo-inositol(in) = a 6-(alpha-D-glucosaminyl)-1-(1,2-diacyl-sn-glycero-3-phospho)-1D-myo-inositol(out)</text>
        <dbReference type="Rhea" id="RHEA:71491"/>
        <dbReference type="ChEBI" id="CHEBI:57997"/>
    </reaction>
</comment>
<evidence type="ECO:0000256" key="12">
    <source>
        <dbReference type="ARBA" id="ARBA00043155"/>
    </source>
</evidence>
<protein>
    <recommendedName>
        <fullName evidence="10">Lipid scramblase CLPTM1L</fullName>
    </recommendedName>
    <alternativeName>
        <fullName evidence="12">Cisplatin resistance-related protein 9</fullName>
    </alternativeName>
    <alternativeName>
        <fullName evidence="11">Cleft lip and palate transmembrane protein 1-like protein</fullName>
    </alternativeName>
</protein>
<evidence type="ECO:0000256" key="4">
    <source>
        <dbReference type="ARBA" id="ARBA00022989"/>
    </source>
</evidence>
<evidence type="ECO:0000256" key="10">
    <source>
        <dbReference type="ARBA" id="ARBA00040905"/>
    </source>
</evidence>
<evidence type="ECO:0000256" key="8">
    <source>
        <dbReference type="ARBA" id="ARBA00035895"/>
    </source>
</evidence>
<dbReference type="PANTHER" id="PTHR21347">
    <property type="entry name" value="CLEFT LIP AND PALATE ASSOCIATED TRANSMEMBRANE PROTEIN-RELATED"/>
    <property type="match status" value="1"/>
</dbReference>
<evidence type="ECO:0000256" key="13">
    <source>
        <dbReference type="ARBA" id="ARBA00045827"/>
    </source>
</evidence>
<dbReference type="GO" id="GO:0016020">
    <property type="term" value="C:membrane"/>
    <property type="evidence" value="ECO:0007669"/>
    <property type="project" value="UniProtKB-SubCell"/>
</dbReference>
<keyword evidence="3 15" id="KW-0812">Transmembrane</keyword>
<dbReference type="Proteomes" id="UP000663836">
    <property type="component" value="Unassembled WGS sequence"/>
</dbReference>
<evidence type="ECO:0000256" key="11">
    <source>
        <dbReference type="ARBA" id="ARBA00042320"/>
    </source>
</evidence>
<proteinExistence type="inferred from homology"/>
<evidence type="ECO:0000256" key="15">
    <source>
        <dbReference type="SAM" id="Phobius"/>
    </source>
</evidence>
<dbReference type="EMBL" id="CAJNOT010000020">
    <property type="protein sequence ID" value="CAF0777443.1"/>
    <property type="molecule type" value="Genomic_DNA"/>
</dbReference>
<dbReference type="Proteomes" id="UP000663864">
    <property type="component" value="Unassembled WGS sequence"/>
</dbReference>
<name>A0A813R840_9BILA</name>
<keyword evidence="5 15" id="KW-0472">Membrane</keyword>
<feature type="transmembrane region" description="Helical" evidence="15">
    <location>
        <begin position="23"/>
        <end position="41"/>
    </location>
</feature>
<dbReference type="InterPro" id="IPR008429">
    <property type="entry name" value="CLPTM1"/>
</dbReference>
<organism evidence="16 18">
    <name type="scientific">Rotaria sordida</name>
    <dbReference type="NCBI Taxonomy" id="392033"/>
    <lineage>
        <taxon>Eukaryota</taxon>
        <taxon>Metazoa</taxon>
        <taxon>Spiralia</taxon>
        <taxon>Gnathifera</taxon>
        <taxon>Rotifera</taxon>
        <taxon>Eurotatoria</taxon>
        <taxon>Bdelloidea</taxon>
        <taxon>Philodinida</taxon>
        <taxon>Philodinidae</taxon>
        <taxon>Rotaria</taxon>
    </lineage>
</organism>
<keyword evidence="4 15" id="KW-1133">Transmembrane helix</keyword>
<comment type="catalytic activity">
    <reaction evidence="6">
        <text>a 1,2-diacyl-sn-glycero-3-phosphoethanolamine(in) = a 1,2-diacyl-sn-glycero-3-phosphoethanolamine(out)</text>
        <dbReference type="Rhea" id="RHEA:38895"/>
        <dbReference type="ChEBI" id="CHEBI:64612"/>
    </reaction>
</comment>
<dbReference type="PANTHER" id="PTHR21347:SF0">
    <property type="entry name" value="LIPID SCRAMBLASE CLPTM1L"/>
    <property type="match status" value="1"/>
</dbReference>
<comment type="catalytic activity">
    <reaction evidence="8">
        <text>a 1,2-diacyl-sn-glycero-3-phospho-(1D-myo-inositol)(in) = a 1,2-diacyl-sn-glycero-3-phospho-(1D-myo-inositol)(out)</text>
        <dbReference type="Rhea" id="RHEA:38691"/>
        <dbReference type="ChEBI" id="CHEBI:57880"/>
    </reaction>
</comment>
<evidence type="ECO:0000313" key="17">
    <source>
        <dbReference type="EMBL" id="CAF3575917.1"/>
    </source>
</evidence>
<evidence type="ECO:0000313" key="18">
    <source>
        <dbReference type="Proteomes" id="UP000663864"/>
    </source>
</evidence>
<dbReference type="GO" id="GO:0012505">
    <property type="term" value="C:endomembrane system"/>
    <property type="evidence" value="ECO:0007669"/>
    <property type="project" value="TreeGrafter"/>
</dbReference>
<comment type="function">
    <text evidence="13">Scramblase that mediates the translocation of glucosaminylphosphatidylinositol (alpha-D-GlcN-(1-6)-(1,2-diacyl-sn-glycero-3-phospho)-1D-myo-inositol, GlcN-PI) across the endoplasmic reticulum (ER) membrane, from the cytosolic leaflet to the luminal leaflet of the ER membrane, where it participates in the biosynthesis of glycosylphosphatidylinositol (GPI). GPI is a lipid glycoconjugate involved in post-translational modification of proteins. Can also translocate 1,2-diacyl-sn-glycero-3-phospho-(1D-myo-inositol) (phosphatidylinositol or PI), as well as several other phospholipids (1,2-diacyl-sn-glycero-3-phosphocholine, 1,2-diacyl-sn-glycero-3-phosphoethanolamine), and N-acetylglucosaminylphosphatidylinositol (GlcNAc-PI) in vitro.</text>
</comment>
<evidence type="ECO:0000256" key="9">
    <source>
        <dbReference type="ARBA" id="ARBA00036810"/>
    </source>
</evidence>
<evidence type="ECO:0000256" key="5">
    <source>
        <dbReference type="ARBA" id="ARBA00023136"/>
    </source>
</evidence>
<dbReference type="EMBL" id="CAJOBD010000101">
    <property type="protein sequence ID" value="CAF3575917.1"/>
    <property type="molecule type" value="Genomic_DNA"/>
</dbReference>
<comment type="subcellular location">
    <subcellularLocation>
        <location evidence="1">Membrane</location>
        <topology evidence="1">Multi-pass membrane protein</topology>
    </subcellularLocation>
</comment>
<evidence type="ECO:0000256" key="3">
    <source>
        <dbReference type="ARBA" id="ARBA00022692"/>
    </source>
</evidence>
<evidence type="ECO:0000256" key="7">
    <source>
        <dbReference type="ARBA" id="ARBA00024631"/>
    </source>
</evidence>
<evidence type="ECO:0000256" key="2">
    <source>
        <dbReference type="ARBA" id="ARBA00009310"/>
    </source>
</evidence>
<comment type="catalytic activity">
    <reaction evidence="7">
        <text>a 1,2-diacyl-sn-glycero-3-phosphocholine(in) = a 1,2-diacyl-sn-glycero-3-phosphocholine(out)</text>
        <dbReference type="Rhea" id="RHEA:38571"/>
        <dbReference type="ChEBI" id="CHEBI:57643"/>
    </reaction>
</comment>
<accession>A0A813R840</accession>
<comment type="similarity">
    <text evidence="2">Belongs to the CLPTM1 family.</text>
</comment>
<evidence type="ECO:0000256" key="1">
    <source>
        <dbReference type="ARBA" id="ARBA00004141"/>
    </source>
</evidence>
<comment type="catalytic activity">
    <reaction evidence="9">
        <text>6-(alpha-D-glucosaminyl)-(1-octadecanoyl,2-(9Z)-octadecenoyl-sn-glycero-3-phospho)-1D-myo-inositol(in) = 6-(alpha-D-glucosaminyl)-(1-octadecanoyl,2-(9Z)-octadecenoyl-sn-glycero-3-phospho)-1D-myo-inositol(out)</text>
        <dbReference type="Rhea" id="RHEA:71495"/>
        <dbReference type="ChEBI" id="CHEBI:190691"/>
    </reaction>
</comment>
<dbReference type="AlphaFoldDB" id="A0A813R840"/>
<evidence type="ECO:0000256" key="14">
    <source>
        <dbReference type="ARBA" id="ARBA00093208"/>
    </source>
</evidence>
<evidence type="ECO:0000313" key="16">
    <source>
        <dbReference type="EMBL" id="CAF0777443.1"/>
    </source>
</evidence>
<gene>
    <name evidence="17" type="ORF">JBS370_LOCUS2558</name>
    <name evidence="16" type="ORF">ZHD862_LOCUS1194</name>
</gene>
<evidence type="ECO:0000256" key="6">
    <source>
        <dbReference type="ARBA" id="ARBA00024615"/>
    </source>
</evidence>
<comment type="caution">
    <text evidence="16">The sequence shown here is derived from an EMBL/GenBank/DDBJ whole genome shotgun (WGS) entry which is preliminary data.</text>
</comment>
<sequence>MFINNHIKIQQTTSDYDRMAFKYLLWIFISISYWLCMLLMYHEQKHFIMMAPQLFINYELKSVSHLS</sequence>
<reference evidence="16" key="1">
    <citation type="submission" date="2021-02" db="EMBL/GenBank/DDBJ databases">
        <authorList>
            <person name="Nowell W R."/>
        </authorList>
    </citation>
    <scope>NUCLEOTIDE SEQUENCE</scope>
</reference>